<gene>
    <name evidence="1" type="ORF">M9458_039812</name>
</gene>
<feature type="non-terminal residue" evidence="1">
    <location>
        <position position="63"/>
    </location>
</feature>
<proteinExistence type="predicted"/>
<name>A0ABD0NQ43_CIRMR</name>
<evidence type="ECO:0000313" key="1">
    <source>
        <dbReference type="EMBL" id="KAL0164059.1"/>
    </source>
</evidence>
<dbReference type="AlphaFoldDB" id="A0ABD0NQ43"/>
<keyword evidence="2" id="KW-1185">Reference proteome</keyword>
<dbReference type="Proteomes" id="UP001529510">
    <property type="component" value="Unassembled WGS sequence"/>
</dbReference>
<protein>
    <submittedName>
        <fullName evidence="1">Uncharacterized protein</fullName>
    </submittedName>
</protein>
<evidence type="ECO:0000313" key="2">
    <source>
        <dbReference type="Proteomes" id="UP001529510"/>
    </source>
</evidence>
<reference evidence="1 2" key="1">
    <citation type="submission" date="2024-05" db="EMBL/GenBank/DDBJ databases">
        <title>Genome sequencing and assembly of Indian major carp, Cirrhinus mrigala (Hamilton, 1822).</title>
        <authorList>
            <person name="Mohindra V."/>
            <person name="Chowdhury L.M."/>
            <person name="Lal K."/>
            <person name="Jena J.K."/>
        </authorList>
    </citation>
    <scope>NUCLEOTIDE SEQUENCE [LARGE SCALE GENOMIC DNA]</scope>
    <source>
        <strain evidence="1">CM1030</strain>
        <tissue evidence="1">Blood</tissue>
    </source>
</reference>
<organism evidence="1 2">
    <name type="scientific">Cirrhinus mrigala</name>
    <name type="common">Mrigala</name>
    <dbReference type="NCBI Taxonomy" id="683832"/>
    <lineage>
        <taxon>Eukaryota</taxon>
        <taxon>Metazoa</taxon>
        <taxon>Chordata</taxon>
        <taxon>Craniata</taxon>
        <taxon>Vertebrata</taxon>
        <taxon>Euteleostomi</taxon>
        <taxon>Actinopterygii</taxon>
        <taxon>Neopterygii</taxon>
        <taxon>Teleostei</taxon>
        <taxon>Ostariophysi</taxon>
        <taxon>Cypriniformes</taxon>
        <taxon>Cyprinidae</taxon>
        <taxon>Labeoninae</taxon>
        <taxon>Labeonini</taxon>
        <taxon>Cirrhinus</taxon>
    </lineage>
</organism>
<comment type="caution">
    <text evidence="1">The sequence shown here is derived from an EMBL/GenBank/DDBJ whole genome shotgun (WGS) entry which is preliminary data.</text>
</comment>
<sequence>MDMKNRKMQNCEERVDSGMDSLKEDEYRKIVEEMEILRFEDTNVIPKGTCEPWTQEVTEDGDT</sequence>
<dbReference type="EMBL" id="JAMKFB020000020">
    <property type="protein sequence ID" value="KAL0164059.1"/>
    <property type="molecule type" value="Genomic_DNA"/>
</dbReference>
<accession>A0ABD0NQ43</accession>